<dbReference type="Proteomes" id="UP001157502">
    <property type="component" value="Chromosome 2"/>
</dbReference>
<evidence type="ECO:0000313" key="1">
    <source>
        <dbReference type="EMBL" id="KAJ8015480.1"/>
    </source>
</evidence>
<dbReference type="EMBL" id="CM055729">
    <property type="protein sequence ID" value="KAJ8015480.1"/>
    <property type="molecule type" value="Genomic_DNA"/>
</dbReference>
<sequence>MSLNAGWWLTTHCEKLAKNSALVPVDVKQQIYGLDLDGIKDSKTREPNVAEVNVCILEREKRTEARDAERRCGGKTRTLVRKMEEEGNVGVLIGWIQLKQQPLTWERANHTPSSF</sequence>
<reference evidence="1" key="1">
    <citation type="submission" date="2021-05" db="EMBL/GenBank/DDBJ databases">
        <authorList>
            <person name="Pan Q."/>
            <person name="Jouanno E."/>
            <person name="Zahm M."/>
            <person name="Klopp C."/>
            <person name="Cabau C."/>
            <person name="Louis A."/>
            <person name="Berthelot C."/>
            <person name="Parey E."/>
            <person name="Roest Crollius H."/>
            <person name="Montfort J."/>
            <person name="Robinson-Rechavi M."/>
            <person name="Bouchez O."/>
            <person name="Lampietro C."/>
            <person name="Lopez Roques C."/>
            <person name="Donnadieu C."/>
            <person name="Postlethwait J."/>
            <person name="Bobe J."/>
            <person name="Dillon D."/>
            <person name="Chandos A."/>
            <person name="von Hippel F."/>
            <person name="Guiguen Y."/>
        </authorList>
    </citation>
    <scope>NUCLEOTIDE SEQUENCE</scope>
    <source>
        <strain evidence="1">YG-Jan2019</strain>
    </source>
</reference>
<proteinExistence type="predicted"/>
<gene>
    <name evidence="1" type="ORF">DPEC_G00026580</name>
</gene>
<name>A0ACC2HIB5_DALPE</name>
<keyword evidence="2" id="KW-1185">Reference proteome</keyword>
<organism evidence="1 2">
    <name type="scientific">Dallia pectoralis</name>
    <name type="common">Alaska blackfish</name>
    <dbReference type="NCBI Taxonomy" id="75939"/>
    <lineage>
        <taxon>Eukaryota</taxon>
        <taxon>Metazoa</taxon>
        <taxon>Chordata</taxon>
        <taxon>Craniata</taxon>
        <taxon>Vertebrata</taxon>
        <taxon>Euteleostomi</taxon>
        <taxon>Actinopterygii</taxon>
        <taxon>Neopterygii</taxon>
        <taxon>Teleostei</taxon>
        <taxon>Protacanthopterygii</taxon>
        <taxon>Esociformes</taxon>
        <taxon>Umbridae</taxon>
        <taxon>Dallia</taxon>
    </lineage>
</organism>
<protein>
    <submittedName>
        <fullName evidence="1">Uncharacterized protein</fullName>
    </submittedName>
</protein>
<accession>A0ACC2HIB5</accession>
<comment type="caution">
    <text evidence="1">The sequence shown here is derived from an EMBL/GenBank/DDBJ whole genome shotgun (WGS) entry which is preliminary data.</text>
</comment>
<evidence type="ECO:0000313" key="2">
    <source>
        <dbReference type="Proteomes" id="UP001157502"/>
    </source>
</evidence>